<dbReference type="EMBL" id="UINC01078210">
    <property type="protein sequence ID" value="SVC19073.1"/>
    <property type="molecule type" value="Genomic_DNA"/>
</dbReference>
<proteinExistence type="predicted"/>
<protein>
    <submittedName>
        <fullName evidence="2">Uncharacterized protein</fullName>
    </submittedName>
</protein>
<feature type="compositionally biased region" description="Pro residues" evidence="1">
    <location>
        <begin position="1"/>
        <end position="12"/>
    </location>
</feature>
<evidence type="ECO:0000313" key="2">
    <source>
        <dbReference type="EMBL" id="SVC19073.1"/>
    </source>
</evidence>
<name>A0A382K6C0_9ZZZZ</name>
<accession>A0A382K6C0</accession>
<gene>
    <name evidence="2" type="ORF">METZ01_LOCUS271927</name>
</gene>
<evidence type="ECO:0000256" key="1">
    <source>
        <dbReference type="SAM" id="MobiDB-lite"/>
    </source>
</evidence>
<dbReference type="AlphaFoldDB" id="A0A382K6C0"/>
<reference evidence="2" key="1">
    <citation type="submission" date="2018-05" db="EMBL/GenBank/DDBJ databases">
        <authorList>
            <person name="Lanie J.A."/>
            <person name="Ng W.-L."/>
            <person name="Kazmierczak K.M."/>
            <person name="Andrzejewski T.M."/>
            <person name="Davidsen T.M."/>
            <person name="Wayne K.J."/>
            <person name="Tettelin H."/>
            <person name="Glass J.I."/>
            <person name="Rusch D."/>
            <person name="Podicherti R."/>
            <person name="Tsui H.-C.T."/>
            <person name="Winkler M.E."/>
        </authorList>
    </citation>
    <scope>NUCLEOTIDE SEQUENCE</scope>
</reference>
<feature type="region of interest" description="Disordered" evidence="1">
    <location>
        <begin position="1"/>
        <end position="22"/>
    </location>
</feature>
<organism evidence="2">
    <name type="scientific">marine metagenome</name>
    <dbReference type="NCBI Taxonomy" id="408172"/>
    <lineage>
        <taxon>unclassified sequences</taxon>
        <taxon>metagenomes</taxon>
        <taxon>ecological metagenomes</taxon>
    </lineage>
</organism>
<sequence length="35" mass="3682">MSPPTRPSPPSPEVAAAHRTANGATEAVDFQKAYE</sequence>